<protein>
    <submittedName>
        <fullName evidence="1">Uncharacterized protein</fullName>
    </submittedName>
</protein>
<gene>
    <name evidence="1" type="ORF">M9H77_11235</name>
</gene>
<evidence type="ECO:0000313" key="1">
    <source>
        <dbReference type="EMBL" id="KAI5670871.1"/>
    </source>
</evidence>
<evidence type="ECO:0000313" key="2">
    <source>
        <dbReference type="Proteomes" id="UP001060085"/>
    </source>
</evidence>
<reference evidence="2" key="1">
    <citation type="journal article" date="2023" name="Nat. Plants">
        <title>Single-cell RNA sequencing provides a high-resolution roadmap for understanding the multicellular compartmentation of specialized metabolism.</title>
        <authorList>
            <person name="Sun S."/>
            <person name="Shen X."/>
            <person name="Li Y."/>
            <person name="Li Y."/>
            <person name="Wang S."/>
            <person name="Li R."/>
            <person name="Zhang H."/>
            <person name="Shen G."/>
            <person name="Guo B."/>
            <person name="Wei J."/>
            <person name="Xu J."/>
            <person name="St-Pierre B."/>
            <person name="Chen S."/>
            <person name="Sun C."/>
        </authorList>
    </citation>
    <scope>NUCLEOTIDE SEQUENCE [LARGE SCALE GENOMIC DNA]</scope>
</reference>
<dbReference type="Proteomes" id="UP001060085">
    <property type="component" value="Linkage Group LG03"/>
</dbReference>
<proteinExistence type="predicted"/>
<name>A0ACC0BE14_CATRO</name>
<sequence length="116" mass="13306">MTSFMKINVPTKPCKFTDKFLLDLDLKILESLPPTVEMRQVANFEDSDFSKDSVRQTYDNPTIKNLGGVSDNVKQGTNLLNKVKKHKWDVEGEHPYRKCSMKPRQEGKGDQNVFLS</sequence>
<dbReference type="EMBL" id="CM044703">
    <property type="protein sequence ID" value="KAI5670871.1"/>
    <property type="molecule type" value="Genomic_DNA"/>
</dbReference>
<organism evidence="1 2">
    <name type="scientific">Catharanthus roseus</name>
    <name type="common">Madagascar periwinkle</name>
    <name type="synonym">Vinca rosea</name>
    <dbReference type="NCBI Taxonomy" id="4058"/>
    <lineage>
        <taxon>Eukaryota</taxon>
        <taxon>Viridiplantae</taxon>
        <taxon>Streptophyta</taxon>
        <taxon>Embryophyta</taxon>
        <taxon>Tracheophyta</taxon>
        <taxon>Spermatophyta</taxon>
        <taxon>Magnoliopsida</taxon>
        <taxon>eudicotyledons</taxon>
        <taxon>Gunneridae</taxon>
        <taxon>Pentapetalae</taxon>
        <taxon>asterids</taxon>
        <taxon>lamiids</taxon>
        <taxon>Gentianales</taxon>
        <taxon>Apocynaceae</taxon>
        <taxon>Rauvolfioideae</taxon>
        <taxon>Vinceae</taxon>
        <taxon>Catharanthinae</taxon>
        <taxon>Catharanthus</taxon>
    </lineage>
</organism>
<keyword evidence="2" id="KW-1185">Reference proteome</keyword>
<accession>A0ACC0BE14</accession>
<comment type="caution">
    <text evidence="1">The sequence shown here is derived from an EMBL/GenBank/DDBJ whole genome shotgun (WGS) entry which is preliminary data.</text>
</comment>